<dbReference type="EMBL" id="CAJVPQ010018877">
    <property type="protein sequence ID" value="CAG8752666.1"/>
    <property type="molecule type" value="Genomic_DNA"/>
</dbReference>
<protein>
    <submittedName>
        <fullName evidence="1">7885_t:CDS:1</fullName>
    </submittedName>
</protein>
<keyword evidence="2" id="KW-1185">Reference proteome</keyword>
<accession>A0A9N9IVK4</accession>
<proteinExistence type="predicted"/>
<dbReference type="Proteomes" id="UP000789570">
    <property type="component" value="Unassembled WGS sequence"/>
</dbReference>
<dbReference type="OrthoDB" id="2344127at2759"/>
<evidence type="ECO:0000313" key="2">
    <source>
        <dbReference type="Proteomes" id="UP000789570"/>
    </source>
</evidence>
<sequence length="101" mass="11941">VKDRQEILTSKTIAQALKKVYDNLKCLLVWSEKFLTDRGPEFRGDCKKLMREHDVKIQKAFTKNTMSITKKFNGDLTRKLFHSQDASNLLTLHLNKIFWVW</sequence>
<reference evidence="1" key="1">
    <citation type="submission" date="2021-06" db="EMBL/GenBank/DDBJ databases">
        <authorList>
            <person name="Kallberg Y."/>
            <person name="Tangrot J."/>
            <person name="Rosling A."/>
        </authorList>
    </citation>
    <scope>NUCLEOTIDE SEQUENCE</scope>
    <source>
        <strain evidence="1">UK204</strain>
    </source>
</reference>
<evidence type="ECO:0000313" key="1">
    <source>
        <dbReference type="EMBL" id="CAG8752666.1"/>
    </source>
</evidence>
<feature type="non-terminal residue" evidence="1">
    <location>
        <position position="101"/>
    </location>
</feature>
<name>A0A9N9IVK4_9GLOM</name>
<gene>
    <name evidence="1" type="ORF">FCALED_LOCUS16397</name>
</gene>
<organism evidence="1 2">
    <name type="scientific">Funneliformis caledonium</name>
    <dbReference type="NCBI Taxonomy" id="1117310"/>
    <lineage>
        <taxon>Eukaryota</taxon>
        <taxon>Fungi</taxon>
        <taxon>Fungi incertae sedis</taxon>
        <taxon>Mucoromycota</taxon>
        <taxon>Glomeromycotina</taxon>
        <taxon>Glomeromycetes</taxon>
        <taxon>Glomerales</taxon>
        <taxon>Glomeraceae</taxon>
        <taxon>Funneliformis</taxon>
    </lineage>
</organism>
<feature type="non-terminal residue" evidence="1">
    <location>
        <position position="1"/>
    </location>
</feature>
<comment type="caution">
    <text evidence="1">The sequence shown here is derived from an EMBL/GenBank/DDBJ whole genome shotgun (WGS) entry which is preliminary data.</text>
</comment>
<dbReference type="AlphaFoldDB" id="A0A9N9IVK4"/>